<protein>
    <submittedName>
        <fullName evidence="1">Uncharacterized protein</fullName>
    </submittedName>
</protein>
<name>A0A843TI24_COLES</name>
<dbReference type="AlphaFoldDB" id="A0A843TI24"/>
<evidence type="ECO:0000313" key="1">
    <source>
        <dbReference type="EMBL" id="MQL71428.1"/>
    </source>
</evidence>
<gene>
    <name evidence="1" type="ORF">Taro_003757</name>
</gene>
<sequence length="136" mass="15265">MSASVSGVVFRLPLFGADICMCAACRAWSGATDVWSANATLEAVAMMSRWVGEALLDPGEELLRLCWAIWRFSGVLVALSTRGRCMEQGRRRAIASLGVLREGDGFRILRRRWFRLSRPGRDRQTRRNRSSCRAIS</sequence>
<dbReference type="Proteomes" id="UP000652761">
    <property type="component" value="Unassembled WGS sequence"/>
</dbReference>
<organism evidence="1 2">
    <name type="scientific">Colocasia esculenta</name>
    <name type="common">Wild taro</name>
    <name type="synonym">Arum esculentum</name>
    <dbReference type="NCBI Taxonomy" id="4460"/>
    <lineage>
        <taxon>Eukaryota</taxon>
        <taxon>Viridiplantae</taxon>
        <taxon>Streptophyta</taxon>
        <taxon>Embryophyta</taxon>
        <taxon>Tracheophyta</taxon>
        <taxon>Spermatophyta</taxon>
        <taxon>Magnoliopsida</taxon>
        <taxon>Liliopsida</taxon>
        <taxon>Araceae</taxon>
        <taxon>Aroideae</taxon>
        <taxon>Colocasieae</taxon>
        <taxon>Colocasia</taxon>
    </lineage>
</organism>
<comment type="caution">
    <text evidence="1">The sequence shown here is derived from an EMBL/GenBank/DDBJ whole genome shotgun (WGS) entry which is preliminary data.</text>
</comment>
<proteinExistence type="predicted"/>
<keyword evidence="2" id="KW-1185">Reference proteome</keyword>
<reference evidence="1" key="1">
    <citation type="submission" date="2017-07" db="EMBL/GenBank/DDBJ databases">
        <title>Taro Niue Genome Assembly and Annotation.</title>
        <authorList>
            <person name="Atibalentja N."/>
            <person name="Keating K."/>
            <person name="Fields C.J."/>
        </authorList>
    </citation>
    <scope>NUCLEOTIDE SEQUENCE</scope>
    <source>
        <strain evidence="1">Niue_2</strain>
        <tissue evidence="1">Leaf</tissue>
    </source>
</reference>
<evidence type="ECO:0000313" key="2">
    <source>
        <dbReference type="Proteomes" id="UP000652761"/>
    </source>
</evidence>
<accession>A0A843TI24</accession>
<dbReference type="EMBL" id="NMUH01000098">
    <property type="protein sequence ID" value="MQL71428.1"/>
    <property type="molecule type" value="Genomic_DNA"/>
</dbReference>